<keyword evidence="12" id="KW-1185">Reference proteome</keyword>
<dbReference type="GO" id="GO:0047134">
    <property type="term" value="F:protein-disulfide reductase [NAD(P)H] activity"/>
    <property type="evidence" value="ECO:0007669"/>
    <property type="project" value="UniProtKB-EC"/>
</dbReference>
<feature type="chain" id="PRO_5004082023" evidence="8">
    <location>
        <begin position="22"/>
        <end position="569"/>
    </location>
</feature>
<evidence type="ECO:0000259" key="9">
    <source>
        <dbReference type="Pfam" id="PF02683"/>
    </source>
</evidence>
<dbReference type="EMBL" id="AODQ01000017">
    <property type="protein sequence ID" value="EMR03801.1"/>
    <property type="molecule type" value="Genomic_DNA"/>
</dbReference>
<proteinExistence type="predicted"/>
<comment type="subcellular location">
    <subcellularLocation>
        <location evidence="1">Membrane</location>
        <topology evidence="1">Multi-pass membrane protein</topology>
    </subcellularLocation>
</comment>
<keyword evidence="3" id="KW-0201">Cytochrome c-type biogenesis</keyword>
<dbReference type="Pfam" id="PF02683">
    <property type="entry name" value="DsbD_TM"/>
    <property type="match status" value="1"/>
</dbReference>
<keyword evidence="2 7" id="KW-0812">Transmembrane</keyword>
<evidence type="ECO:0000256" key="4">
    <source>
        <dbReference type="ARBA" id="ARBA00022989"/>
    </source>
</evidence>
<feature type="transmembrane region" description="Helical" evidence="7">
    <location>
        <begin position="542"/>
        <end position="562"/>
    </location>
</feature>
<sequence length="569" mass="61691">MKLAAPILFVLLMAFGLPAFAQLGQSPGSQSKMMQAPRWTVAVSPASVTQGGEAELIIRAQLPKDWYLYSSDFDPELGPTVTEFAFAPHASYQLQGGVRPIGARRKYDEIWEGEYTYFTGTAEFRQKVKVLQANPKISATVSYQICSDVTGQCIPFDTDLAIPAIAVSGTAASQQAPEEQIQPPKQGEKQPQEKSVGTGGLERQPGNTIPLEQPGAPNSSQPGSDQGSSPEPAGQDQTPAGSQPFQQAAPEVAAAEGEVPVRRLAPFDNPYNVEAEGAEKQGMWALFLVSLLAGFVALLTPCIYPMIPLTVTYFIKMGEKNRRRGVLYALGYGLSIILIYVGLGVIFAKVFGADYANELSTHWLPNLLFFFIFLLFALSFFGLFDITLPSSFVNKVDKQADRGGLIGVFFMAFALVLVGFSCTGPIAGTILIETADEIGLKSIVSMLGFSLAFALPFTLFAIFPGWLSSLPKSGGWLNSVKVVLGFLELALALKFLSVADQTYHWGLLDREVYLALWIIIFTLMGFYLLGKLRMPHDSPKQHTSVLGLIMAIGTFGFVFYLIPGLFGAP</sequence>
<evidence type="ECO:0000256" key="6">
    <source>
        <dbReference type="SAM" id="MobiDB-lite"/>
    </source>
</evidence>
<evidence type="ECO:0000256" key="2">
    <source>
        <dbReference type="ARBA" id="ARBA00022692"/>
    </source>
</evidence>
<evidence type="ECO:0000313" key="12">
    <source>
        <dbReference type="Proteomes" id="UP000011910"/>
    </source>
</evidence>
<reference evidence="11 12" key="1">
    <citation type="journal article" date="2013" name="Genome Announc.">
        <title>Draft Genome Sequence of Cesiribacter andamanensis Strain AMV16T, Isolated from a Soil Sample from a Mud Volcano in the Andaman Islands, India.</title>
        <authorList>
            <person name="Shivaji S."/>
            <person name="Ara S."/>
            <person name="Begum Z."/>
            <person name="Srinivas T.N."/>
            <person name="Singh A."/>
            <person name="Kumar Pinnaka A."/>
        </authorList>
    </citation>
    <scope>NUCLEOTIDE SEQUENCE [LARGE SCALE GENOMIC DNA]</scope>
    <source>
        <strain evidence="11 12">AMV16</strain>
    </source>
</reference>
<dbReference type="GO" id="GO:0017004">
    <property type="term" value="P:cytochrome complex assembly"/>
    <property type="evidence" value="ECO:0007669"/>
    <property type="project" value="UniProtKB-KW"/>
</dbReference>
<dbReference type="InterPro" id="IPR028250">
    <property type="entry name" value="DsbDN"/>
</dbReference>
<feature type="transmembrane region" description="Helical" evidence="7">
    <location>
        <begin position="475"/>
        <end position="493"/>
    </location>
</feature>
<accession>M7N9D9</accession>
<dbReference type="Pfam" id="PF11412">
    <property type="entry name" value="DsbD_N"/>
    <property type="match status" value="1"/>
</dbReference>
<dbReference type="Gene3D" id="2.60.40.1250">
    <property type="entry name" value="Thiol:disulfide interchange protein DsbD, N-terminal domain"/>
    <property type="match status" value="1"/>
</dbReference>
<dbReference type="eggNOG" id="COG4232">
    <property type="taxonomic scope" value="Bacteria"/>
</dbReference>
<dbReference type="RefSeq" id="WP_009194444.1">
    <property type="nucleotide sequence ID" value="NZ_AODQ01000017.1"/>
</dbReference>
<keyword evidence="5 7" id="KW-0472">Membrane</keyword>
<feature type="region of interest" description="Disordered" evidence="6">
    <location>
        <begin position="171"/>
        <end position="252"/>
    </location>
</feature>
<keyword evidence="11" id="KW-0560">Oxidoreductase</keyword>
<gene>
    <name evidence="11" type="primary">dsbD</name>
    <name evidence="11" type="ORF">ADICEAN_01042</name>
</gene>
<feature type="transmembrane region" description="Helical" evidence="7">
    <location>
        <begin position="443"/>
        <end position="463"/>
    </location>
</feature>
<dbReference type="PANTHER" id="PTHR32234:SF0">
    <property type="entry name" value="THIOL:DISULFIDE INTERCHANGE PROTEIN DSBD"/>
    <property type="match status" value="1"/>
</dbReference>
<evidence type="ECO:0000256" key="5">
    <source>
        <dbReference type="ARBA" id="ARBA00023136"/>
    </source>
</evidence>
<feature type="transmembrane region" description="Helical" evidence="7">
    <location>
        <begin position="363"/>
        <end position="384"/>
    </location>
</feature>
<feature type="transmembrane region" description="Helical" evidence="7">
    <location>
        <begin position="405"/>
        <end position="431"/>
    </location>
</feature>
<keyword evidence="8" id="KW-0732">Signal</keyword>
<dbReference type="AlphaFoldDB" id="M7N9D9"/>
<feature type="domain" description="Thiol:disulfide interchange protein DsbD N-terminal" evidence="10">
    <location>
        <begin position="46"/>
        <end position="160"/>
    </location>
</feature>
<evidence type="ECO:0000256" key="7">
    <source>
        <dbReference type="SAM" id="Phobius"/>
    </source>
</evidence>
<protein>
    <submittedName>
        <fullName evidence="11">Thiol:disulfide interchange protein DsbD</fullName>
        <ecNumber evidence="11">1.8.1.8</ecNumber>
    </submittedName>
</protein>
<evidence type="ECO:0000256" key="8">
    <source>
        <dbReference type="SAM" id="SignalP"/>
    </source>
</evidence>
<feature type="compositionally biased region" description="Low complexity" evidence="6">
    <location>
        <begin position="243"/>
        <end position="252"/>
    </location>
</feature>
<feature type="domain" description="Cytochrome C biogenesis protein transmembrane" evidence="9">
    <location>
        <begin position="284"/>
        <end position="496"/>
    </location>
</feature>
<comment type="caution">
    <text evidence="11">The sequence shown here is derived from an EMBL/GenBank/DDBJ whole genome shotgun (WGS) entry which is preliminary data.</text>
</comment>
<dbReference type="Proteomes" id="UP000011910">
    <property type="component" value="Unassembled WGS sequence"/>
</dbReference>
<evidence type="ECO:0000256" key="1">
    <source>
        <dbReference type="ARBA" id="ARBA00004141"/>
    </source>
</evidence>
<feature type="compositionally biased region" description="Low complexity" evidence="6">
    <location>
        <begin position="219"/>
        <end position="230"/>
    </location>
</feature>
<evidence type="ECO:0000313" key="11">
    <source>
        <dbReference type="EMBL" id="EMR03801.1"/>
    </source>
</evidence>
<dbReference type="GO" id="GO:0016020">
    <property type="term" value="C:membrane"/>
    <property type="evidence" value="ECO:0007669"/>
    <property type="project" value="UniProtKB-SubCell"/>
</dbReference>
<dbReference type="InterPro" id="IPR003834">
    <property type="entry name" value="Cyt_c_assmbl_TM_dom"/>
</dbReference>
<name>M7N9D9_9BACT</name>
<dbReference type="PANTHER" id="PTHR32234">
    <property type="entry name" value="THIOL:DISULFIDE INTERCHANGE PROTEIN DSBD"/>
    <property type="match status" value="1"/>
</dbReference>
<dbReference type="EC" id="1.8.1.8" evidence="11"/>
<organism evidence="11 12">
    <name type="scientific">Cesiribacter andamanensis AMV16</name>
    <dbReference type="NCBI Taxonomy" id="1279009"/>
    <lineage>
        <taxon>Bacteria</taxon>
        <taxon>Pseudomonadati</taxon>
        <taxon>Bacteroidota</taxon>
        <taxon>Cytophagia</taxon>
        <taxon>Cytophagales</taxon>
        <taxon>Cesiribacteraceae</taxon>
        <taxon>Cesiribacter</taxon>
    </lineage>
</organism>
<feature type="transmembrane region" description="Helical" evidence="7">
    <location>
        <begin position="283"/>
        <end position="304"/>
    </location>
</feature>
<keyword evidence="4 7" id="KW-1133">Transmembrane helix</keyword>
<feature type="transmembrane region" description="Helical" evidence="7">
    <location>
        <begin position="325"/>
        <end position="351"/>
    </location>
</feature>
<dbReference type="STRING" id="1279009.ADICEAN_01042"/>
<dbReference type="InterPro" id="IPR036929">
    <property type="entry name" value="DsbDN_sf"/>
</dbReference>
<feature type="signal peptide" evidence="8">
    <location>
        <begin position="1"/>
        <end position="21"/>
    </location>
</feature>
<evidence type="ECO:0000259" key="10">
    <source>
        <dbReference type="Pfam" id="PF11412"/>
    </source>
</evidence>
<feature type="transmembrane region" description="Helical" evidence="7">
    <location>
        <begin position="513"/>
        <end position="530"/>
    </location>
</feature>
<dbReference type="GO" id="GO:0045454">
    <property type="term" value="P:cell redox homeostasis"/>
    <property type="evidence" value="ECO:0007669"/>
    <property type="project" value="TreeGrafter"/>
</dbReference>
<dbReference type="PATRIC" id="fig|1279009.4.peg.1059"/>
<evidence type="ECO:0000256" key="3">
    <source>
        <dbReference type="ARBA" id="ARBA00022748"/>
    </source>
</evidence>